<dbReference type="RefSeq" id="WP_120719753.1">
    <property type="nucleotide sequence ID" value="NZ_CP032698.1"/>
</dbReference>
<sequence length="196" mass="21451">MRPEPGPLWGVNWLDTPGSYPATGRWSRALGLPDALPDGAGIALRTTDAEGHPLDLLMTTAGSGRLSRHLPRARWSATSGPYSTLLSYEVGTRTCVIAAFPARGTPPVPATPSRFAQALAHLTLRFELRAQDPFSGAWRTFGILSLREPADDTPIAFDPYRNHLPDLRPTARFARLRTTAYTGSREGRHAPSERLR</sequence>
<dbReference type="AlphaFoldDB" id="A0A387H8L2"/>
<keyword evidence="2" id="KW-1185">Reference proteome</keyword>
<dbReference type="SUPFAM" id="SSF56634">
    <property type="entry name" value="Heme-dependent catalase-like"/>
    <property type="match status" value="1"/>
</dbReference>
<proteinExistence type="predicted"/>
<organism evidence="1 2">
    <name type="scientific">Streptomyces hundungensis</name>
    <dbReference type="NCBI Taxonomy" id="1077946"/>
    <lineage>
        <taxon>Bacteria</taxon>
        <taxon>Bacillati</taxon>
        <taxon>Actinomycetota</taxon>
        <taxon>Actinomycetes</taxon>
        <taxon>Kitasatosporales</taxon>
        <taxon>Streptomycetaceae</taxon>
        <taxon>Streptomyces</taxon>
    </lineage>
</organism>
<evidence type="ECO:0000313" key="2">
    <source>
        <dbReference type="Proteomes" id="UP000271554"/>
    </source>
</evidence>
<protein>
    <recommendedName>
        <fullName evidence="3">Phosphodiesterase</fullName>
    </recommendedName>
</protein>
<dbReference type="KEGG" id="shun:DWB77_00611"/>
<dbReference type="Proteomes" id="UP000271554">
    <property type="component" value="Chromosome"/>
</dbReference>
<evidence type="ECO:0008006" key="3">
    <source>
        <dbReference type="Google" id="ProtNLM"/>
    </source>
</evidence>
<evidence type="ECO:0000313" key="1">
    <source>
        <dbReference type="EMBL" id="AYG78503.1"/>
    </source>
</evidence>
<name>A0A387H8L2_9ACTN</name>
<dbReference type="OrthoDB" id="3368165at2"/>
<reference evidence="1 2" key="1">
    <citation type="submission" date="2018-10" db="EMBL/GenBank/DDBJ databases">
        <title>Relationship between Morphology and Antimicrobial Activity in Streptomyces.</title>
        <authorList>
            <person name="Kang H.J."/>
            <person name="Kim S.B."/>
        </authorList>
    </citation>
    <scope>NUCLEOTIDE SEQUENCE [LARGE SCALE GENOMIC DNA]</scope>
    <source>
        <strain evidence="1 2">BH38</strain>
    </source>
</reference>
<dbReference type="GO" id="GO:0020037">
    <property type="term" value="F:heme binding"/>
    <property type="evidence" value="ECO:0007669"/>
    <property type="project" value="InterPro"/>
</dbReference>
<dbReference type="EMBL" id="CP032698">
    <property type="protein sequence ID" value="AYG78503.1"/>
    <property type="molecule type" value="Genomic_DNA"/>
</dbReference>
<accession>A0A387H8L2</accession>
<dbReference type="InterPro" id="IPR020835">
    <property type="entry name" value="Catalase_sf"/>
</dbReference>
<gene>
    <name evidence="1" type="ORF">DWB77_00611</name>
</gene>